<comment type="caution">
    <text evidence="1">The sequence shown here is derived from an EMBL/GenBank/DDBJ whole genome shotgun (WGS) entry which is preliminary data.</text>
</comment>
<dbReference type="AlphaFoldDB" id="A0AAW7IDS3"/>
<name>A0AAW7IDS3_9BACI</name>
<gene>
    <name evidence="1" type="ORF">QUF89_16025</name>
</gene>
<dbReference type="EMBL" id="JAUCEY010000008">
    <property type="protein sequence ID" value="MDM5453665.1"/>
    <property type="molecule type" value="Genomic_DNA"/>
</dbReference>
<protein>
    <submittedName>
        <fullName evidence="1">Uncharacterized protein</fullName>
    </submittedName>
</protein>
<dbReference type="RefSeq" id="WP_289320384.1">
    <property type="nucleotide sequence ID" value="NZ_JAUCEY010000008.1"/>
</dbReference>
<proteinExistence type="predicted"/>
<sequence length="48" mass="5677">MIRRVKANYHVTVLRIPPNKRKILRTKVYPLAFAEKYAFLELTGAFLE</sequence>
<evidence type="ECO:0000313" key="1">
    <source>
        <dbReference type="EMBL" id="MDM5453665.1"/>
    </source>
</evidence>
<reference evidence="1" key="1">
    <citation type="submission" date="2023-06" db="EMBL/GenBank/DDBJ databases">
        <title>Comparative genomics of Bacillaceae isolates and their secondary metabolite potential.</title>
        <authorList>
            <person name="Song L."/>
            <person name="Nielsen L.J."/>
            <person name="Mohite O."/>
            <person name="Xu X."/>
            <person name="Weber T."/>
            <person name="Kovacs A.T."/>
        </authorList>
    </citation>
    <scope>NUCLEOTIDE SEQUENCE</scope>
    <source>
        <strain evidence="1">D8_B_37</strain>
    </source>
</reference>
<accession>A0AAW7IDS3</accession>
<organism evidence="1 2">
    <name type="scientific">Peribacillus simplex</name>
    <dbReference type="NCBI Taxonomy" id="1478"/>
    <lineage>
        <taxon>Bacteria</taxon>
        <taxon>Bacillati</taxon>
        <taxon>Bacillota</taxon>
        <taxon>Bacilli</taxon>
        <taxon>Bacillales</taxon>
        <taxon>Bacillaceae</taxon>
        <taxon>Peribacillus</taxon>
    </lineage>
</organism>
<dbReference type="Proteomes" id="UP001234602">
    <property type="component" value="Unassembled WGS sequence"/>
</dbReference>
<evidence type="ECO:0000313" key="2">
    <source>
        <dbReference type="Proteomes" id="UP001234602"/>
    </source>
</evidence>